<feature type="modified residue" description="4-aspartylphosphate" evidence="6">
    <location>
        <position position="53"/>
    </location>
</feature>
<dbReference type="EMBL" id="CP014806">
    <property type="protein sequence ID" value="AMX00330.1"/>
    <property type="molecule type" value="Genomic_DNA"/>
</dbReference>
<dbReference type="InterPro" id="IPR039420">
    <property type="entry name" value="WalR-like"/>
</dbReference>
<evidence type="ECO:0000256" key="6">
    <source>
        <dbReference type="PROSITE-ProRule" id="PRU00169"/>
    </source>
</evidence>
<evidence type="ECO:0000313" key="10">
    <source>
        <dbReference type="EMBL" id="AMX00330.1"/>
    </source>
</evidence>
<dbReference type="Pfam" id="PF00072">
    <property type="entry name" value="Response_reg"/>
    <property type="match status" value="1"/>
</dbReference>
<dbReference type="GO" id="GO:0000156">
    <property type="term" value="F:phosphorelay response regulator activity"/>
    <property type="evidence" value="ECO:0007669"/>
    <property type="project" value="TreeGrafter"/>
</dbReference>
<feature type="domain" description="Response regulatory" evidence="8">
    <location>
        <begin position="4"/>
        <end position="117"/>
    </location>
</feature>
<evidence type="ECO:0000256" key="1">
    <source>
        <dbReference type="ARBA" id="ARBA00022553"/>
    </source>
</evidence>
<keyword evidence="4 7" id="KW-0238">DNA-binding</keyword>
<dbReference type="OrthoDB" id="9790442at2"/>
<keyword evidence="5" id="KW-0804">Transcription</keyword>
<dbReference type="GO" id="GO:0006355">
    <property type="term" value="P:regulation of DNA-templated transcription"/>
    <property type="evidence" value="ECO:0007669"/>
    <property type="project" value="InterPro"/>
</dbReference>
<dbReference type="Proteomes" id="UP000076021">
    <property type="component" value="Chromosome"/>
</dbReference>
<organism evidence="10 11">
    <name type="scientific">Rummeliibacillus stabekisii</name>
    <dbReference type="NCBI Taxonomy" id="241244"/>
    <lineage>
        <taxon>Bacteria</taxon>
        <taxon>Bacillati</taxon>
        <taxon>Bacillota</taxon>
        <taxon>Bacilli</taxon>
        <taxon>Bacillales</taxon>
        <taxon>Caryophanaceae</taxon>
        <taxon>Rummeliibacillus</taxon>
    </lineage>
</organism>
<dbReference type="SUPFAM" id="SSF52172">
    <property type="entry name" value="CheY-like"/>
    <property type="match status" value="1"/>
</dbReference>
<keyword evidence="11" id="KW-1185">Reference proteome</keyword>
<reference evidence="10 11" key="1">
    <citation type="journal article" date="2016" name="Genome Announc.">
        <title>Whole-Genome Sequence of Rummeliibacillus stabekisii Strain PP9 Isolated from Antarctic Soil.</title>
        <authorList>
            <person name="da Mota F.F."/>
            <person name="Vollu R.E."/>
            <person name="Jurelevicius D."/>
            <person name="Seldin L."/>
        </authorList>
    </citation>
    <scope>NUCLEOTIDE SEQUENCE [LARGE SCALE GENOMIC DNA]</scope>
    <source>
        <strain evidence="10 11">PP9</strain>
    </source>
</reference>
<evidence type="ECO:0000256" key="7">
    <source>
        <dbReference type="PROSITE-ProRule" id="PRU01091"/>
    </source>
</evidence>
<sequence length="226" mass="26363">MNLDILVIEDEEALSEFIVLELTHEGYNVTAAFDGREGLELALERNWDVILLDLMLPKLNGIEVCRRLKAVKDIPIIMITARDSVMDRVLGLDSGADDYIPKPFAIEELLARIRVIMRREEKRNDLATLLLSFKDLELNIESRLLKKGEQLIELTKKEYDLLFMFMKNINRVLTREVLLENIWGYDAEIETNVVDVYVRHLRNKLDSIDKESYIQTMRGMGYVMRE</sequence>
<dbReference type="Gene3D" id="6.10.250.690">
    <property type="match status" value="1"/>
</dbReference>
<feature type="domain" description="OmpR/PhoB-type" evidence="9">
    <location>
        <begin position="128"/>
        <end position="226"/>
    </location>
</feature>
<evidence type="ECO:0000256" key="3">
    <source>
        <dbReference type="ARBA" id="ARBA00023015"/>
    </source>
</evidence>
<keyword evidence="3" id="KW-0805">Transcription regulation</keyword>
<dbReference type="InterPro" id="IPR036388">
    <property type="entry name" value="WH-like_DNA-bd_sf"/>
</dbReference>
<accession>A0A143HFV1</accession>
<evidence type="ECO:0000256" key="5">
    <source>
        <dbReference type="ARBA" id="ARBA00023163"/>
    </source>
</evidence>
<evidence type="ECO:0000256" key="4">
    <source>
        <dbReference type="ARBA" id="ARBA00023125"/>
    </source>
</evidence>
<dbReference type="STRING" id="241244.ATY39_13475"/>
<dbReference type="InterPro" id="IPR011006">
    <property type="entry name" value="CheY-like_superfamily"/>
</dbReference>
<evidence type="ECO:0000259" key="8">
    <source>
        <dbReference type="PROSITE" id="PS50110"/>
    </source>
</evidence>
<dbReference type="GO" id="GO:0000976">
    <property type="term" value="F:transcription cis-regulatory region binding"/>
    <property type="evidence" value="ECO:0007669"/>
    <property type="project" value="TreeGrafter"/>
</dbReference>
<dbReference type="Gene3D" id="1.10.10.10">
    <property type="entry name" value="Winged helix-like DNA-binding domain superfamily/Winged helix DNA-binding domain"/>
    <property type="match status" value="1"/>
</dbReference>
<dbReference type="FunFam" id="3.40.50.2300:FF:000001">
    <property type="entry name" value="DNA-binding response regulator PhoB"/>
    <property type="match status" value="1"/>
</dbReference>
<feature type="DNA-binding region" description="OmpR/PhoB-type" evidence="7">
    <location>
        <begin position="128"/>
        <end position="226"/>
    </location>
</feature>
<dbReference type="SUPFAM" id="SSF46894">
    <property type="entry name" value="C-terminal effector domain of the bipartite response regulators"/>
    <property type="match status" value="1"/>
</dbReference>
<evidence type="ECO:0000313" key="11">
    <source>
        <dbReference type="Proteomes" id="UP000076021"/>
    </source>
</evidence>
<dbReference type="SMART" id="SM00448">
    <property type="entry name" value="REC"/>
    <property type="match status" value="1"/>
</dbReference>
<dbReference type="PROSITE" id="PS50110">
    <property type="entry name" value="RESPONSE_REGULATORY"/>
    <property type="match status" value="1"/>
</dbReference>
<dbReference type="PANTHER" id="PTHR48111">
    <property type="entry name" value="REGULATOR OF RPOS"/>
    <property type="match status" value="1"/>
</dbReference>
<dbReference type="FunFam" id="1.10.10.10:FF:000005">
    <property type="entry name" value="Two-component system response regulator"/>
    <property type="match status" value="1"/>
</dbReference>
<dbReference type="GO" id="GO:0005829">
    <property type="term" value="C:cytosol"/>
    <property type="evidence" value="ECO:0007669"/>
    <property type="project" value="TreeGrafter"/>
</dbReference>
<gene>
    <name evidence="10" type="ORF">ATY39_13475</name>
</gene>
<dbReference type="PROSITE" id="PS51755">
    <property type="entry name" value="OMPR_PHOB"/>
    <property type="match status" value="1"/>
</dbReference>
<name>A0A143HFV1_9BACL</name>
<dbReference type="RefSeq" id="WP_066790601.1">
    <property type="nucleotide sequence ID" value="NZ_CP014806.1"/>
</dbReference>
<proteinExistence type="predicted"/>
<dbReference type="InterPro" id="IPR001867">
    <property type="entry name" value="OmpR/PhoB-type_DNA-bd"/>
</dbReference>
<dbReference type="Pfam" id="PF00486">
    <property type="entry name" value="Trans_reg_C"/>
    <property type="match status" value="1"/>
</dbReference>
<dbReference type="KEGG" id="rst:ATY39_13475"/>
<dbReference type="Gene3D" id="3.40.50.2300">
    <property type="match status" value="1"/>
</dbReference>
<dbReference type="InterPro" id="IPR016032">
    <property type="entry name" value="Sig_transdc_resp-reg_C-effctor"/>
</dbReference>
<dbReference type="SMART" id="SM00862">
    <property type="entry name" value="Trans_reg_C"/>
    <property type="match status" value="1"/>
</dbReference>
<dbReference type="GO" id="GO:0032993">
    <property type="term" value="C:protein-DNA complex"/>
    <property type="evidence" value="ECO:0007669"/>
    <property type="project" value="TreeGrafter"/>
</dbReference>
<keyword evidence="2" id="KW-0902">Two-component regulatory system</keyword>
<dbReference type="AlphaFoldDB" id="A0A143HFV1"/>
<dbReference type="PANTHER" id="PTHR48111:SF22">
    <property type="entry name" value="REGULATOR OF RPOS"/>
    <property type="match status" value="1"/>
</dbReference>
<protein>
    <submittedName>
        <fullName evidence="10">DNA-binding response regulator</fullName>
    </submittedName>
</protein>
<evidence type="ECO:0000256" key="2">
    <source>
        <dbReference type="ARBA" id="ARBA00023012"/>
    </source>
</evidence>
<keyword evidence="1 6" id="KW-0597">Phosphoprotein</keyword>
<evidence type="ECO:0000259" key="9">
    <source>
        <dbReference type="PROSITE" id="PS51755"/>
    </source>
</evidence>
<dbReference type="InterPro" id="IPR001789">
    <property type="entry name" value="Sig_transdc_resp-reg_receiver"/>
</dbReference>
<dbReference type="CDD" id="cd00383">
    <property type="entry name" value="trans_reg_C"/>
    <property type="match status" value="1"/>
</dbReference>
<reference evidence="11" key="2">
    <citation type="submission" date="2016-03" db="EMBL/GenBank/DDBJ databases">
        <authorList>
            <person name="Ploux O."/>
        </authorList>
    </citation>
    <scope>NUCLEOTIDE SEQUENCE [LARGE SCALE GENOMIC DNA]</scope>
    <source>
        <strain evidence="11">PP9</strain>
    </source>
</reference>